<dbReference type="RefSeq" id="WP_141581891.1">
    <property type="nucleotide sequence ID" value="NZ_SPAY01000283.1"/>
</dbReference>
<sequence length="236" mass="25715">MVIKLRDLSLDDIPAWHRLRAEIEEEVQTGEHGSVEEDAEEFARTTADGRGAVVGAFDGAELVGYFSVNGQEPTGSIQSVQLNGGVTPRRHAEGIGSLLFPAMLRRGREIHAEHAPDVPVRFDITGNTDDTAQAALFTAHGFLPQRWSVLMRHGLTDLPDMPPLPEGFTLADADPARDATQLLTAHNEAFKDQPGAALWSADDWQEIVVDKSQVRWDLSSVVTSGDEVAAYLHTEA</sequence>
<feature type="domain" description="N-acetyltransferase" evidence="1">
    <location>
        <begin position="3"/>
        <end position="165"/>
    </location>
</feature>
<gene>
    <name evidence="2" type="ORF">Sipo8835_11775</name>
</gene>
<dbReference type="Gene3D" id="3.40.630.30">
    <property type="match status" value="1"/>
</dbReference>
<evidence type="ECO:0000313" key="2">
    <source>
        <dbReference type="EMBL" id="TQE35888.1"/>
    </source>
</evidence>
<dbReference type="PROSITE" id="PS51186">
    <property type="entry name" value="GNAT"/>
    <property type="match status" value="1"/>
</dbReference>
<dbReference type="SUPFAM" id="SSF55729">
    <property type="entry name" value="Acyl-CoA N-acyltransferases (Nat)"/>
    <property type="match status" value="1"/>
</dbReference>
<comment type="caution">
    <text evidence="2">The sequence shown here is derived from an EMBL/GenBank/DDBJ whole genome shotgun (WGS) entry which is preliminary data.</text>
</comment>
<protein>
    <recommendedName>
        <fullName evidence="1">N-acetyltransferase domain-containing protein</fullName>
    </recommendedName>
</protein>
<dbReference type="InterPro" id="IPR000182">
    <property type="entry name" value="GNAT_dom"/>
</dbReference>
<dbReference type="Proteomes" id="UP000318720">
    <property type="component" value="Unassembled WGS sequence"/>
</dbReference>
<organism evidence="2 3">
    <name type="scientific">Streptomyces ipomoeae</name>
    <dbReference type="NCBI Taxonomy" id="103232"/>
    <lineage>
        <taxon>Bacteria</taxon>
        <taxon>Bacillati</taxon>
        <taxon>Actinomycetota</taxon>
        <taxon>Actinomycetes</taxon>
        <taxon>Kitasatosporales</taxon>
        <taxon>Streptomycetaceae</taxon>
        <taxon>Streptomyces</taxon>
    </lineage>
</organism>
<evidence type="ECO:0000313" key="3">
    <source>
        <dbReference type="Proteomes" id="UP000318720"/>
    </source>
</evidence>
<dbReference type="AlphaFoldDB" id="A0AAE8W3V5"/>
<proteinExistence type="predicted"/>
<accession>A0AAE8W3V5</accession>
<reference evidence="2 3" key="1">
    <citation type="submission" date="2019-03" db="EMBL/GenBank/DDBJ databases">
        <title>Comparative genomic analyses of the sweetpotato soil rot pathogen, Streptomyces ipomoeae.</title>
        <authorList>
            <person name="Ruschel Soares N."/>
            <person name="Badger J.H."/>
            <person name="Huguet-Tapia J.C."/>
            <person name="Clark C.A."/>
            <person name="Pettis G.S."/>
        </authorList>
    </citation>
    <scope>NUCLEOTIDE SEQUENCE [LARGE SCALE GENOMIC DNA]</scope>
    <source>
        <strain evidence="2 3">88-35</strain>
    </source>
</reference>
<dbReference type="InterPro" id="IPR016181">
    <property type="entry name" value="Acyl_CoA_acyltransferase"/>
</dbReference>
<evidence type="ECO:0000259" key="1">
    <source>
        <dbReference type="PROSITE" id="PS51186"/>
    </source>
</evidence>
<dbReference type="EMBL" id="SPAZ01000100">
    <property type="protein sequence ID" value="TQE35888.1"/>
    <property type="molecule type" value="Genomic_DNA"/>
</dbReference>
<name>A0AAE8W3V5_9ACTN</name>
<dbReference type="GO" id="GO:0016747">
    <property type="term" value="F:acyltransferase activity, transferring groups other than amino-acyl groups"/>
    <property type="evidence" value="ECO:0007669"/>
    <property type="project" value="InterPro"/>
</dbReference>